<organism evidence="1 2">
    <name type="scientific">Trichonephila inaurata madagascariensis</name>
    <dbReference type="NCBI Taxonomy" id="2747483"/>
    <lineage>
        <taxon>Eukaryota</taxon>
        <taxon>Metazoa</taxon>
        <taxon>Ecdysozoa</taxon>
        <taxon>Arthropoda</taxon>
        <taxon>Chelicerata</taxon>
        <taxon>Arachnida</taxon>
        <taxon>Araneae</taxon>
        <taxon>Araneomorphae</taxon>
        <taxon>Entelegynae</taxon>
        <taxon>Araneoidea</taxon>
        <taxon>Nephilidae</taxon>
        <taxon>Trichonephila</taxon>
        <taxon>Trichonephila inaurata</taxon>
    </lineage>
</organism>
<dbReference type="Proteomes" id="UP000886998">
    <property type="component" value="Unassembled WGS sequence"/>
</dbReference>
<dbReference type="AlphaFoldDB" id="A0A8X6YTB5"/>
<reference evidence="1" key="1">
    <citation type="submission" date="2020-08" db="EMBL/GenBank/DDBJ databases">
        <title>Multicomponent nature underlies the extraordinary mechanical properties of spider dragline silk.</title>
        <authorList>
            <person name="Kono N."/>
            <person name="Nakamura H."/>
            <person name="Mori M."/>
            <person name="Yoshida Y."/>
            <person name="Ohtoshi R."/>
            <person name="Malay A.D."/>
            <person name="Moran D.A.P."/>
            <person name="Tomita M."/>
            <person name="Numata K."/>
            <person name="Arakawa K."/>
        </authorList>
    </citation>
    <scope>NUCLEOTIDE SEQUENCE</scope>
</reference>
<dbReference type="EMBL" id="BMAV01021776">
    <property type="protein sequence ID" value="GFY76097.1"/>
    <property type="molecule type" value="Genomic_DNA"/>
</dbReference>
<proteinExistence type="predicted"/>
<protein>
    <submittedName>
        <fullName evidence="1">Uncharacterized protein</fullName>
    </submittedName>
</protein>
<accession>A0A8X6YTB5</accession>
<keyword evidence="2" id="KW-1185">Reference proteome</keyword>
<evidence type="ECO:0000313" key="2">
    <source>
        <dbReference type="Proteomes" id="UP000886998"/>
    </source>
</evidence>
<comment type="caution">
    <text evidence="1">The sequence shown here is derived from an EMBL/GenBank/DDBJ whole genome shotgun (WGS) entry which is preliminary data.</text>
</comment>
<gene>
    <name evidence="1" type="ORF">TNIN_295341</name>
</gene>
<sequence length="86" mass="9425">MNLGPINLFHVPQMYSTRFFSGSPGSVVTPSAVNLDQSSRIYNTETHTNSPGIVRNPTDTTFQSSRKCITKSLVFSPVVKVQNPVP</sequence>
<name>A0A8X6YTB5_9ARAC</name>
<evidence type="ECO:0000313" key="1">
    <source>
        <dbReference type="EMBL" id="GFY76097.1"/>
    </source>
</evidence>